<sequence length="158" mass="18773">MSSDSEEYIVEDIVDKKIGRKGIIYYKIKWQGYSDRDNTWEPESNLDESLVKRYEKCRLLKKKFIASNDSDEEEYDDKKSKRKCEDNLTCKSNVKNEEGFLMKLLKNYNNKMLDKDDINFIIGKHFNDKGEEFYLIQLKNMELIYAKGKDIPVICKPN</sequence>
<evidence type="ECO:0000256" key="2">
    <source>
        <dbReference type="ARBA" id="ARBA00023242"/>
    </source>
</evidence>
<keyword evidence="2" id="KW-0539">Nucleus</keyword>
<dbReference type="STRING" id="131310.A0A0N4Z1M1"/>
<dbReference type="AlphaFoldDB" id="A0A0N4Z1M1"/>
<keyword evidence="4" id="KW-1185">Reference proteome</keyword>
<evidence type="ECO:0000259" key="3">
    <source>
        <dbReference type="PROSITE" id="PS50013"/>
    </source>
</evidence>
<proteinExistence type="predicted"/>
<dbReference type="PROSITE" id="PS50013">
    <property type="entry name" value="CHROMO_2"/>
    <property type="match status" value="1"/>
</dbReference>
<dbReference type="CDD" id="cd00024">
    <property type="entry name" value="CD_CSD"/>
    <property type="match status" value="1"/>
</dbReference>
<name>A0A0N4Z1M1_PARTI</name>
<comment type="subcellular location">
    <subcellularLocation>
        <location evidence="1">Nucleus</location>
    </subcellularLocation>
</comment>
<dbReference type="PROSITE" id="PS00598">
    <property type="entry name" value="CHROMO_1"/>
    <property type="match status" value="1"/>
</dbReference>
<reference evidence="5" key="1">
    <citation type="submission" date="2017-02" db="UniProtKB">
        <authorList>
            <consortium name="WormBaseParasite"/>
        </authorList>
    </citation>
    <scope>IDENTIFICATION</scope>
</reference>
<dbReference type="GO" id="GO:0005634">
    <property type="term" value="C:nucleus"/>
    <property type="evidence" value="ECO:0007669"/>
    <property type="project" value="UniProtKB-SubCell"/>
</dbReference>
<dbReference type="InterPro" id="IPR000953">
    <property type="entry name" value="Chromo/chromo_shadow_dom"/>
</dbReference>
<dbReference type="PRINTS" id="PR00504">
    <property type="entry name" value="CHROMODOMAIN"/>
</dbReference>
<evidence type="ECO:0000256" key="1">
    <source>
        <dbReference type="ARBA" id="ARBA00004123"/>
    </source>
</evidence>
<dbReference type="InterPro" id="IPR023780">
    <property type="entry name" value="Chromo_domain"/>
</dbReference>
<dbReference type="PANTHER" id="PTHR22812">
    <property type="entry name" value="CHROMOBOX PROTEIN"/>
    <property type="match status" value="1"/>
</dbReference>
<organism evidence="4 5">
    <name type="scientific">Parastrongyloides trichosuri</name>
    <name type="common">Possum-specific nematode worm</name>
    <dbReference type="NCBI Taxonomy" id="131310"/>
    <lineage>
        <taxon>Eukaryota</taxon>
        <taxon>Metazoa</taxon>
        <taxon>Ecdysozoa</taxon>
        <taxon>Nematoda</taxon>
        <taxon>Chromadorea</taxon>
        <taxon>Rhabditida</taxon>
        <taxon>Tylenchina</taxon>
        <taxon>Panagrolaimomorpha</taxon>
        <taxon>Strongyloidoidea</taxon>
        <taxon>Strongyloididae</taxon>
        <taxon>Parastrongyloides</taxon>
    </lineage>
</organism>
<dbReference type="WBParaSite" id="PTRK_0000076700.1">
    <property type="protein sequence ID" value="PTRK_0000076700.1"/>
    <property type="gene ID" value="PTRK_0000076700"/>
</dbReference>
<evidence type="ECO:0000313" key="5">
    <source>
        <dbReference type="WBParaSite" id="PTRK_0000076700.1"/>
    </source>
</evidence>
<evidence type="ECO:0000313" key="4">
    <source>
        <dbReference type="Proteomes" id="UP000038045"/>
    </source>
</evidence>
<accession>A0A0N4Z1M1</accession>
<dbReference type="SUPFAM" id="SSF54160">
    <property type="entry name" value="Chromo domain-like"/>
    <property type="match status" value="1"/>
</dbReference>
<protein>
    <submittedName>
        <fullName evidence="5">Chromo domain-containing protein</fullName>
    </submittedName>
</protein>
<feature type="domain" description="Chromo" evidence="3">
    <location>
        <begin position="8"/>
        <end position="76"/>
    </location>
</feature>
<dbReference type="SMART" id="SM00298">
    <property type="entry name" value="CHROMO"/>
    <property type="match status" value="1"/>
</dbReference>
<dbReference type="Proteomes" id="UP000038045">
    <property type="component" value="Unplaced"/>
</dbReference>
<dbReference type="Pfam" id="PF00385">
    <property type="entry name" value="Chromo"/>
    <property type="match status" value="1"/>
</dbReference>
<dbReference type="InterPro" id="IPR051219">
    <property type="entry name" value="Heterochromatin_chromo-domain"/>
</dbReference>
<dbReference type="InterPro" id="IPR023779">
    <property type="entry name" value="Chromodomain_CS"/>
</dbReference>
<dbReference type="InterPro" id="IPR017984">
    <property type="entry name" value="Chromo_dom_subgr"/>
</dbReference>
<dbReference type="Gene3D" id="2.40.50.40">
    <property type="match status" value="1"/>
</dbReference>
<dbReference type="InterPro" id="IPR016197">
    <property type="entry name" value="Chromo-like_dom_sf"/>
</dbReference>